<evidence type="ECO:0000313" key="3">
    <source>
        <dbReference type="Proteomes" id="UP001273166"/>
    </source>
</evidence>
<gene>
    <name evidence="2" type="ORF">B0T15DRAFT_550331</name>
</gene>
<sequence length="475" mass="54445">MSKGDDWRVCLAYQGPARTAQSSARPGHATNIVTLFLIVDYMSDWARDVYRTAVIGEMRTLAAPNTNLPTVFTDTDIFSSRDVVLDPDLVADWENSDEVPEQDHRNPQGGVQFSPNSVRPVALTPDQISSIEERWTGHSRLKAPFHLTDKRLYTVYDVNYSLLPSWDQVRELCLIAIEAQAFDAGRQVQVESSRKEQAVCGTQQRGHPVHQPAGTDSYLDTTFTRKGNLEPDLPFFRTSGSSEIQKAAPQNVGGAATLADDDLEARICVNLVRDSRERPNQSELGLIIKRTFEDHDVYHTTRDHGTLNPWNVKQSRDIWNLTCSYGVFFSYGRSSFVKWLRKLDEPLSTRQVSPRGRHATGRVMFEREYSPWHDPRLIYRIYCREKKKFFKRLFVAEVTAWARIAQERIRQGNDCYPLCATVDPYRRAGDSVLELLVKWKSGRETWELYEDVAQSEREALDEYERLRGQVTTDTV</sequence>
<dbReference type="Proteomes" id="UP001273166">
    <property type="component" value="Unassembled WGS sequence"/>
</dbReference>
<dbReference type="AlphaFoldDB" id="A0AAJ0GY48"/>
<organism evidence="2 3">
    <name type="scientific">Chaetomium strumarium</name>
    <dbReference type="NCBI Taxonomy" id="1170767"/>
    <lineage>
        <taxon>Eukaryota</taxon>
        <taxon>Fungi</taxon>
        <taxon>Dikarya</taxon>
        <taxon>Ascomycota</taxon>
        <taxon>Pezizomycotina</taxon>
        <taxon>Sordariomycetes</taxon>
        <taxon>Sordariomycetidae</taxon>
        <taxon>Sordariales</taxon>
        <taxon>Chaetomiaceae</taxon>
        <taxon>Chaetomium</taxon>
    </lineage>
</organism>
<accession>A0AAJ0GY48</accession>
<protein>
    <submittedName>
        <fullName evidence="2">Uncharacterized protein</fullName>
    </submittedName>
</protein>
<proteinExistence type="predicted"/>
<name>A0AAJ0GY48_9PEZI</name>
<reference evidence="2" key="1">
    <citation type="journal article" date="2023" name="Mol. Phylogenet. Evol.">
        <title>Genome-scale phylogeny and comparative genomics of the fungal order Sordariales.</title>
        <authorList>
            <person name="Hensen N."/>
            <person name="Bonometti L."/>
            <person name="Westerberg I."/>
            <person name="Brannstrom I.O."/>
            <person name="Guillou S."/>
            <person name="Cros-Aarteil S."/>
            <person name="Calhoun S."/>
            <person name="Haridas S."/>
            <person name="Kuo A."/>
            <person name="Mondo S."/>
            <person name="Pangilinan J."/>
            <person name="Riley R."/>
            <person name="LaButti K."/>
            <person name="Andreopoulos B."/>
            <person name="Lipzen A."/>
            <person name="Chen C."/>
            <person name="Yan M."/>
            <person name="Daum C."/>
            <person name="Ng V."/>
            <person name="Clum A."/>
            <person name="Steindorff A."/>
            <person name="Ohm R.A."/>
            <person name="Martin F."/>
            <person name="Silar P."/>
            <person name="Natvig D.O."/>
            <person name="Lalanne C."/>
            <person name="Gautier V."/>
            <person name="Ament-Velasquez S.L."/>
            <person name="Kruys A."/>
            <person name="Hutchinson M.I."/>
            <person name="Powell A.J."/>
            <person name="Barry K."/>
            <person name="Miller A.N."/>
            <person name="Grigoriev I.V."/>
            <person name="Debuchy R."/>
            <person name="Gladieux P."/>
            <person name="Hiltunen Thoren M."/>
            <person name="Johannesson H."/>
        </authorList>
    </citation>
    <scope>NUCLEOTIDE SEQUENCE</scope>
    <source>
        <strain evidence="2">CBS 333.67</strain>
    </source>
</reference>
<dbReference type="RefSeq" id="XP_062724111.1">
    <property type="nucleotide sequence ID" value="XM_062870243.1"/>
</dbReference>
<keyword evidence="3" id="KW-1185">Reference proteome</keyword>
<dbReference type="GeneID" id="87889072"/>
<feature type="region of interest" description="Disordered" evidence="1">
    <location>
        <begin position="95"/>
        <end position="117"/>
    </location>
</feature>
<dbReference type="EMBL" id="JAUDZG010000002">
    <property type="protein sequence ID" value="KAK3308331.1"/>
    <property type="molecule type" value="Genomic_DNA"/>
</dbReference>
<evidence type="ECO:0000313" key="2">
    <source>
        <dbReference type="EMBL" id="KAK3308331.1"/>
    </source>
</evidence>
<reference evidence="2" key="2">
    <citation type="submission" date="2023-06" db="EMBL/GenBank/DDBJ databases">
        <authorList>
            <consortium name="Lawrence Berkeley National Laboratory"/>
            <person name="Mondo S.J."/>
            <person name="Hensen N."/>
            <person name="Bonometti L."/>
            <person name="Westerberg I."/>
            <person name="Brannstrom I.O."/>
            <person name="Guillou S."/>
            <person name="Cros-Aarteil S."/>
            <person name="Calhoun S."/>
            <person name="Haridas S."/>
            <person name="Kuo A."/>
            <person name="Pangilinan J."/>
            <person name="Riley R."/>
            <person name="Labutti K."/>
            <person name="Andreopoulos B."/>
            <person name="Lipzen A."/>
            <person name="Chen C."/>
            <person name="Yanf M."/>
            <person name="Daum C."/>
            <person name="Ng V."/>
            <person name="Clum A."/>
            <person name="Steindorff A."/>
            <person name="Ohm R."/>
            <person name="Martin F."/>
            <person name="Silar P."/>
            <person name="Natvig D."/>
            <person name="Lalanne C."/>
            <person name="Gautier V."/>
            <person name="Ament-Velasquez S.L."/>
            <person name="Kruys A."/>
            <person name="Hutchinson M.I."/>
            <person name="Powell A.J."/>
            <person name="Barry K."/>
            <person name="Miller A.N."/>
            <person name="Grigoriev I.V."/>
            <person name="Debuchy R."/>
            <person name="Gladieux P."/>
            <person name="Thoren M.H."/>
            <person name="Johannesson H."/>
        </authorList>
    </citation>
    <scope>NUCLEOTIDE SEQUENCE</scope>
    <source>
        <strain evidence="2">CBS 333.67</strain>
    </source>
</reference>
<evidence type="ECO:0000256" key="1">
    <source>
        <dbReference type="SAM" id="MobiDB-lite"/>
    </source>
</evidence>
<comment type="caution">
    <text evidence="2">The sequence shown here is derived from an EMBL/GenBank/DDBJ whole genome shotgun (WGS) entry which is preliminary data.</text>
</comment>